<sequence length="294" mass="32875">MSADDRASSIPDGDAEGLGPVESWVRSPGFRDSKFFAECLNRLVTGRDINVIVTASSETGVGKTTLAVAIAMLLDQHGWTAEKAAVADADEYDRLYDEVDPGSALILDEAEKAMDSRRGMTNSSVELSQTFATKRYRQVFSILTAPSKNWIDKRLGSDAADYWLQAQETERGRIKGEAICYRLRTNEHYEQEYVDRTEVISWPNLDGIEEFERLDARKVALLEHTGDDGGKYVTRDEMEERVEEEVEAAETEQRNEIIRCLNDEVDALSQKDIGNLSAIDLSSSRVGQIVNHNT</sequence>
<feature type="region of interest" description="Disordered" evidence="1">
    <location>
        <begin position="1"/>
        <end position="21"/>
    </location>
</feature>
<evidence type="ECO:0000256" key="1">
    <source>
        <dbReference type="SAM" id="MobiDB-lite"/>
    </source>
</evidence>
<dbReference type="RefSeq" id="WP_211313551.1">
    <property type="nucleotide sequence ID" value="NZ_BAAABL010000058.1"/>
</dbReference>
<name>A0AAV3S7X1_9EURY</name>
<comment type="caution">
    <text evidence="2">The sequence shown here is derived from an EMBL/GenBank/DDBJ whole genome shotgun (WGS) entry which is preliminary data.</text>
</comment>
<organism evidence="2 3">
    <name type="scientific">Halarchaeum salinum</name>
    <dbReference type="NCBI Taxonomy" id="489912"/>
    <lineage>
        <taxon>Archaea</taxon>
        <taxon>Methanobacteriati</taxon>
        <taxon>Methanobacteriota</taxon>
        <taxon>Stenosarchaea group</taxon>
        <taxon>Halobacteria</taxon>
        <taxon>Halobacteriales</taxon>
        <taxon>Halobacteriaceae</taxon>
    </lineage>
</organism>
<evidence type="ECO:0000313" key="2">
    <source>
        <dbReference type="EMBL" id="GAA0305689.1"/>
    </source>
</evidence>
<dbReference type="AlphaFoldDB" id="A0AAV3S7X1"/>
<reference evidence="2 3" key="1">
    <citation type="journal article" date="2019" name="Int. J. Syst. Evol. Microbiol.">
        <title>The Global Catalogue of Microorganisms (GCM) 10K type strain sequencing project: providing services to taxonomists for standard genome sequencing and annotation.</title>
        <authorList>
            <consortium name="The Broad Institute Genomics Platform"/>
            <consortium name="The Broad Institute Genome Sequencing Center for Infectious Disease"/>
            <person name="Wu L."/>
            <person name="Ma J."/>
        </authorList>
    </citation>
    <scope>NUCLEOTIDE SEQUENCE [LARGE SCALE GENOMIC DNA]</scope>
    <source>
        <strain evidence="2 3">JCM 16330</strain>
    </source>
</reference>
<dbReference type="Proteomes" id="UP001500837">
    <property type="component" value="Unassembled WGS sequence"/>
</dbReference>
<dbReference type="InterPro" id="IPR027417">
    <property type="entry name" value="P-loop_NTPase"/>
</dbReference>
<protein>
    <recommendedName>
        <fullName evidence="4">AAA family ATPase</fullName>
    </recommendedName>
</protein>
<gene>
    <name evidence="2" type="ORF">GCM10009066_19460</name>
</gene>
<accession>A0AAV3S7X1</accession>
<proteinExistence type="predicted"/>
<dbReference type="SUPFAM" id="SSF52540">
    <property type="entry name" value="P-loop containing nucleoside triphosphate hydrolases"/>
    <property type="match status" value="1"/>
</dbReference>
<evidence type="ECO:0000313" key="3">
    <source>
        <dbReference type="Proteomes" id="UP001500837"/>
    </source>
</evidence>
<dbReference type="Gene3D" id="3.40.50.300">
    <property type="entry name" value="P-loop containing nucleotide triphosphate hydrolases"/>
    <property type="match status" value="1"/>
</dbReference>
<keyword evidence="3" id="KW-1185">Reference proteome</keyword>
<evidence type="ECO:0008006" key="4">
    <source>
        <dbReference type="Google" id="ProtNLM"/>
    </source>
</evidence>
<dbReference type="EMBL" id="BAAABL010000058">
    <property type="protein sequence ID" value="GAA0305689.1"/>
    <property type="molecule type" value="Genomic_DNA"/>
</dbReference>